<feature type="transmembrane region" description="Helical" evidence="1">
    <location>
        <begin position="67"/>
        <end position="91"/>
    </location>
</feature>
<dbReference type="AlphaFoldDB" id="A0AAN6H459"/>
<comment type="caution">
    <text evidence="2">The sequence shown here is derived from an EMBL/GenBank/DDBJ whole genome shotgun (WGS) entry which is preliminary data.</text>
</comment>
<keyword evidence="1" id="KW-1133">Transmembrane helix</keyword>
<evidence type="ECO:0000313" key="3">
    <source>
        <dbReference type="Proteomes" id="UP001175353"/>
    </source>
</evidence>
<proteinExistence type="predicted"/>
<dbReference type="Proteomes" id="UP001175353">
    <property type="component" value="Unassembled WGS sequence"/>
</dbReference>
<reference evidence="2" key="1">
    <citation type="submission" date="2023-06" db="EMBL/GenBank/DDBJ databases">
        <title>Black Yeasts Isolated from many extreme environments.</title>
        <authorList>
            <person name="Coleine C."/>
            <person name="Stajich J.E."/>
            <person name="Selbmann L."/>
        </authorList>
    </citation>
    <scope>NUCLEOTIDE SEQUENCE</scope>
    <source>
        <strain evidence="2">CCFEE 5200</strain>
    </source>
</reference>
<feature type="transmembrane region" description="Helical" evidence="1">
    <location>
        <begin position="161"/>
        <end position="183"/>
    </location>
</feature>
<accession>A0AAN6H459</accession>
<feature type="transmembrane region" description="Helical" evidence="1">
    <location>
        <begin position="25"/>
        <end position="46"/>
    </location>
</feature>
<name>A0AAN6H459_9PEZI</name>
<keyword evidence="3" id="KW-1185">Reference proteome</keyword>
<organism evidence="2 3">
    <name type="scientific">Friedmanniomyces endolithicus</name>
    <dbReference type="NCBI Taxonomy" id="329885"/>
    <lineage>
        <taxon>Eukaryota</taxon>
        <taxon>Fungi</taxon>
        <taxon>Dikarya</taxon>
        <taxon>Ascomycota</taxon>
        <taxon>Pezizomycotina</taxon>
        <taxon>Dothideomycetes</taxon>
        <taxon>Dothideomycetidae</taxon>
        <taxon>Mycosphaerellales</taxon>
        <taxon>Teratosphaeriaceae</taxon>
        <taxon>Friedmanniomyces</taxon>
    </lineage>
</organism>
<feature type="transmembrane region" description="Helical" evidence="1">
    <location>
        <begin position="231"/>
        <end position="250"/>
    </location>
</feature>
<keyword evidence="1" id="KW-0472">Membrane</keyword>
<dbReference type="EMBL" id="JAUJLE010000904">
    <property type="protein sequence ID" value="KAK0950136.1"/>
    <property type="molecule type" value="Genomic_DNA"/>
</dbReference>
<evidence type="ECO:0000313" key="2">
    <source>
        <dbReference type="EMBL" id="KAK0950136.1"/>
    </source>
</evidence>
<protein>
    <submittedName>
        <fullName evidence="2">Uncharacterized protein</fullName>
    </submittedName>
</protein>
<evidence type="ECO:0000256" key="1">
    <source>
        <dbReference type="SAM" id="Phobius"/>
    </source>
</evidence>
<gene>
    <name evidence="2" type="ORF">LTR91_025897</name>
</gene>
<sequence>MALTRAANCGLDKQLYTSQFRNNEVAAGISTAFLIITSLLYGYNIIRCSLQIVAQRNATPDPKPKKADLAVNPLSAFLASAVGLVLIFGTWPQPLEGAGLLVIALAQASVLGWQDHDTEWRAIPEKLPDVAAVVVAAYALYTEISGNEFFQLHDPVNDAMIAGFLTAVGFAIRLAQQVLVAMAKDSTREKLVVRICSAFFVASQCTTFGLALWFGISTIPNGCVVFNTTKISALVALGFGLIYSAVIALWSSLAERVSVSGQPQVELAQLG</sequence>
<feature type="transmembrane region" description="Helical" evidence="1">
    <location>
        <begin position="195"/>
        <end position="219"/>
    </location>
</feature>
<keyword evidence="1" id="KW-0812">Transmembrane</keyword>